<reference evidence="1" key="1">
    <citation type="submission" date="2020-09" db="EMBL/GenBank/DDBJ databases">
        <title>A novel bacterium of genus Bacillus, isolated from South China Sea.</title>
        <authorList>
            <person name="Huang H."/>
            <person name="Mo K."/>
            <person name="Hu Y."/>
        </authorList>
    </citation>
    <scope>NUCLEOTIDE SEQUENCE</scope>
    <source>
        <strain evidence="1">IB182487</strain>
    </source>
</reference>
<dbReference type="PANTHER" id="PTHR35788">
    <property type="entry name" value="EXPORTED PROTEIN-RELATED"/>
    <property type="match status" value="1"/>
</dbReference>
<dbReference type="EMBL" id="JACXAI010000021">
    <property type="protein sequence ID" value="MBD1381722.1"/>
    <property type="molecule type" value="Genomic_DNA"/>
</dbReference>
<name>A0A926RZ03_9BACI</name>
<dbReference type="Pfam" id="PF04294">
    <property type="entry name" value="VanW"/>
    <property type="match status" value="1"/>
</dbReference>
<dbReference type="Proteomes" id="UP000626844">
    <property type="component" value="Unassembled WGS sequence"/>
</dbReference>
<proteinExistence type="predicted"/>
<dbReference type="InterPro" id="IPR052913">
    <property type="entry name" value="Glycopeptide_resist_protein"/>
</dbReference>
<dbReference type="InterPro" id="IPR007391">
    <property type="entry name" value="Vancomycin_resist_VanW"/>
</dbReference>
<evidence type="ECO:0000313" key="2">
    <source>
        <dbReference type="Proteomes" id="UP000626844"/>
    </source>
</evidence>
<sequence length="297" mass="34153">MKSLWIFGFLVFAQPVSTSDHLSIMHDGHKMTTIHRDDFNTHLLDIPILNYPKYHLFLDDLEKQMYKPPINARLDEYARIVSEKPGYRLNRKKFTERFYSYFYEGNRSTVEVPTKTIYPRVDSELLANIRVKLIGQYVTFFKVTNKKRTHNISLSAEAINNQVIFPGERFSFNKVVGKRTVDKGYQRAPIIVKGELSEGIGGGICQVSSTLFNAVDNAGVKIVERYSHSRSVPYVPPGRDATVSWYGPDFCFINHYNQPILIRATVHGSRVVVQIFSSDDIRHIPRNLPTLLPNKRT</sequence>
<dbReference type="PANTHER" id="PTHR35788:SF1">
    <property type="entry name" value="EXPORTED PROTEIN"/>
    <property type="match status" value="1"/>
</dbReference>
<dbReference type="AlphaFoldDB" id="A0A926RZ03"/>
<protein>
    <submittedName>
        <fullName evidence="1">VanW family protein</fullName>
    </submittedName>
</protein>
<comment type="caution">
    <text evidence="1">The sequence shown here is derived from an EMBL/GenBank/DDBJ whole genome shotgun (WGS) entry which is preliminary data.</text>
</comment>
<dbReference type="RefSeq" id="WP_191159323.1">
    <property type="nucleotide sequence ID" value="NZ_JACXAI010000021.1"/>
</dbReference>
<gene>
    <name evidence="1" type="ORF">IC621_15910</name>
</gene>
<evidence type="ECO:0000313" key="1">
    <source>
        <dbReference type="EMBL" id="MBD1381722.1"/>
    </source>
</evidence>
<keyword evidence="2" id="KW-1185">Reference proteome</keyword>
<organism evidence="1 2">
    <name type="scientific">Metabacillus arenae</name>
    <dbReference type="NCBI Taxonomy" id="2771434"/>
    <lineage>
        <taxon>Bacteria</taxon>
        <taxon>Bacillati</taxon>
        <taxon>Bacillota</taxon>
        <taxon>Bacilli</taxon>
        <taxon>Bacillales</taxon>
        <taxon>Bacillaceae</taxon>
        <taxon>Metabacillus</taxon>
    </lineage>
</organism>
<accession>A0A926RZ03</accession>